<evidence type="ECO:0008006" key="4">
    <source>
        <dbReference type="Google" id="ProtNLM"/>
    </source>
</evidence>
<dbReference type="RefSeq" id="WP_346224434.1">
    <property type="nucleotide sequence ID" value="NZ_JBDJAW010000002.1"/>
</dbReference>
<evidence type="ECO:0000313" key="2">
    <source>
        <dbReference type="EMBL" id="MEN3534345.1"/>
    </source>
</evidence>
<feature type="compositionally biased region" description="Basic and acidic residues" evidence="1">
    <location>
        <begin position="246"/>
        <end position="260"/>
    </location>
</feature>
<evidence type="ECO:0000256" key="1">
    <source>
        <dbReference type="SAM" id="MobiDB-lite"/>
    </source>
</evidence>
<dbReference type="Proteomes" id="UP001447516">
    <property type="component" value="Unassembled WGS sequence"/>
</dbReference>
<keyword evidence="3" id="KW-1185">Reference proteome</keyword>
<reference evidence="2 3" key="1">
    <citation type="submission" date="2024-05" db="EMBL/GenBank/DDBJ databases">
        <title>Microbispora sp.ZYX-F-249.</title>
        <authorList>
            <person name="Xie H."/>
        </authorList>
    </citation>
    <scope>NUCLEOTIDE SEQUENCE [LARGE SCALE GENOMIC DNA]</scope>
    <source>
        <strain evidence="2 3">ZYX-F-249</strain>
    </source>
</reference>
<gene>
    <name evidence="2" type="ORF">AAH991_04450</name>
</gene>
<name>A0ABV0AKS2_9ACTN</name>
<sequence>MTKGATALGALGSLLDRSLVQITEASADARTYDRRAIYQVADVWDNNTFPLFHAATALTSVGRERRARAALAWMAGLGPERRSWMLEQAEAAGHPLERFLPPPVAGPSHTRDSLGRVTPAFVPLTAEAALELGTDYDLAAAEVRALLLERAGPRLTGSLVLAAPRRYGTGPQAGEPPEVNLWLEDVTGVRFDSDDRMGVTLQSGAEGVVIRVGAGGKLRATSGTAYPDDRSWHLSTAGRAAGRATPPREEPNGRAPERRLPYPQGAVLVAARILHSVMQKIRTVRYAHLADRIPVRSLASALAGAGADILAAGARRGSRREQAFHDLVETWIGNGGSALTPWFGDELRCILREEQLPDTTAAWIEGITTPEAKHQSLATASDSGLPPEGELRLAGYTAAHIRHQTPRDAVAVILLAHAEQNSPNRPWRLRTLKLDSVSRFRLRTDAFDGPHELRTVRETLGVDSLKLGSNALDVRTPPDVPAT</sequence>
<protein>
    <recommendedName>
        <fullName evidence="4">Helicase XPB/Ssl2 N-terminal domain-containing protein</fullName>
    </recommendedName>
</protein>
<evidence type="ECO:0000313" key="3">
    <source>
        <dbReference type="Proteomes" id="UP001447516"/>
    </source>
</evidence>
<dbReference type="EMBL" id="JBDJAW010000002">
    <property type="protein sequence ID" value="MEN3534345.1"/>
    <property type="molecule type" value="Genomic_DNA"/>
</dbReference>
<comment type="caution">
    <text evidence="2">The sequence shown here is derived from an EMBL/GenBank/DDBJ whole genome shotgun (WGS) entry which is preliminary data.</text>
</comment>
<proteinExistence type="predicted"/>
<organism evidence="2 3">
    <name type="scientific">Microbispora maris</name>
    <dbReference type="NCBI Taxonomy" id="3144104"/>
    <lineage>
        <taxon>Bacteria</taxon>
        <taxon>Bacillati</taxon>
        <taxon>Actinomycetota</taxon>
        <taxon>Actinomycetes</taxon>
        <taxon>Streptosporangiales</taxon>
        <taxon>Streptosporangiaceae</taxon>
        <taxon>Microbispora</taxon>
    </lineage>
</organism>
<feature type="region of interest" description="Disordered" evidence="1">
    <location>
        <begin position="237"/>
        <end position="260"/>
    </location>
</feature>
<accession>A0ABV0AKS2</accession>